<feature type="transmembrane region" description="Helical" evidence="10">
    <location>
        <begin position="280"/>
        <end position="301"/>
    </location>
</feature>
<evidence type="ECO:0000256" key="5">
    <source>
        <dbReference type="ARBA" id="ARBA00022725"/>
    </source>
</evidence>
<evidence type="ECO:0000256" key="4">
    <source>
        <dbReference type="ARBA" id="ARBA00022692"/>
    </source>
</evidence>
<comment type="caution">
    <text evidence="10">Lacks conserved residue(s) required for the propagation of feature annotation.</text>
</comment>
<feature type="transmembrane region" description="Helical" evidence="10">
    <location>
        <begin position="217"/>
        <end position="240"/>
    </location>
</feature>
<dbReference type="GO" id="GO:0019236">
    <property type="term" value="P:response to pheromone"/>
    <property type="evidence" value="ECO:0007669"/>
    <property type="project" value="EnsemblMetazoa"/>
</dbReference>
<evidence type="ECO:0000256" key="1">
    <source>
        <dbReference type="ARBA" id="ARBA00004651"/>
    </source>
</evidence>
<keyword evidence="2" id="KW-1003">Cell membrane</keyword>
<dbReference type="AlphaFoldDB" id="B4MYB7"/>
<dbReference type="EMBL" id="CH963894">
    <property type="protein sequence ID" value="EDW77106.1"/>
    <property type="molecule type" value="Genomic_DNA"/>
</dbReference>
<name>B4MYB7_DROWI</name>
<evidence type="ECO:0000313" key="11">
    <source>
        <dbReference type="EMBL" id="EDW77106.1"/>
    </source>
</evidence>
<keyword evidence="7 10" id="KW-0472">Membrane</keyword>
<dbReference type="PhylomeDB" id="B4MYB7"/>
<keyword evidence="8 10" id="KW-0675">Receptor</keyword>
<dbReference type="PANTHER" id="PTHR21137">
    <property type="entry name" value="ODORANT RECEPTOR"/>
    <property type="match status" value="1"/>
</dbReference>
<evidence type="ECO:0000256" key="3">
    <source>
        <dbReference type="ARBA" id="ARBA00022606"/>
    </source>
</evidence>
<evidence type="ECO:0000256" key="7">
    <source>
        <dbReference type="ARBA" id="ARBA00023136"/>
    </source>
</evidence>
<feature type="transmembrane region" description="Helical" evidence="10">
    <location>
        <begin position="313"/>
        <end position="332"/>
    </location>
</feature>
<dbReference type="InterPro" id="IPR004117">
    <property type="entry name" value="7tm6_olfct_rcpt"/>
</dbReference>
<evidence type="ECO:0000256" key="10">
    <source>
        <dbReference type="RuleBase" id="RU351113"/>
    </source>
</evidence>
<evidence type="ECO:0000256" key="6">
    <source>
        <dbReference type="ARBA" id="ARBA00022989"/>
    </source>
</evidence>
<comment type="similarity">
    <text evidence="10">Belongs to the insect chemoreceptor superfamily. Heteromeric odorant receptor channel (TC 1.A.69) family.</text>
</comment>
<sequence length="409" mass="47626">MSEADYKSNVRLVSGFFDEFLSVLKKKSRPPRLVLHYHRACLCLLFIYPNKKMTENSVYRQCNLVILANLTFFLITVMSAIHESKNVIDMGEDFVWIIGISLILTKIFYIYLRADGIDSVIEDFDYYGKLRPHNNDEEILRWQRLCYLAESGIFINCFVLLTLFNLAICVQPLIGGGDLPFHVMYPNNWHRRQIHPKVWSFIYIWQSITSHHNLMSILQIDLLGIHTFLQTALNLKILCLEMRKLGKFGKLNDDQFHQEFSVLVKFHQHVISTVQKNNRVFYGSFITQMIASFALISMSTFETMAAAGDPKVAAKFVLFMVITFIQLSYWCLAGTLVYTQSMEVAQAAFDIQDWHTKSVSIQRDIMFVIQRSQKPLMYVAQPFMPFTLTTYTMILKQCYRILALLRESM</sequence>
<dbReference type="KEGG" id="dwi:6643287"/>
<reference evidence="11 12" key="1">
    <citation type="journal article" date="2007" name="Nature">
        <title>Evolution of genes and genomes on the Drosophila phylogeny.</title>
        <authorList>
            <consortium name="Drosophila 12 Genomes Consortium"/>
            <person name="Clark A.G."/>
            <person name="Eisen M.B."/>
            <person name="Smith D.R."/>
            <person name="Bergman C.M."/>
            <person name="Oliver B."/>
            <person name="Markow T.A."/>
            <person name="Kaufman T.C."/>
            <person name="Kellis M."/>
            <person name="Gelbart W."/>
            <person name="Iyer V.N."/>
            <person name="Pollard D.A."/>
            <person name="Sackton T.B."/>
            <person name="Larracuente A.M."/>
            <person name="Singh N.D."/>
            <person name="Abad J.P."/>
            <person name="Abt D.N."/>
            <person name="Adryan B."/>
            <person name="Aguade M."/>
            <person name="Akashi H."/>
            <person name="Anderson W.W."/>
            <person name="Aquadro C.F."/>
            <person name="Ardell D.H."/>
            <person name="Arguello R."/>
            <person name="Artieri C.G."/>
            <person name="Barbash D.A."/>
            <person name="Barker D."/>
            <person name="Barsanti P."/>
            <person name="Batterham P."/>
            <person name="Batzoglou S."/>
            <person name="Begun D."/>
            <person name="Bhutkar A."/>
            <person name="Blanco E."/>
            <person name="Bosak S.A."/>
            <person name="Bradley R.K."/>
            <person name="Brand A.D."/>
            <person name="Brent M.R."/>
            <person name="Brooks A.N."/>
            <person name="Brown R.H."/>
            <person name="Butlin R.K."/>
            <person name="Caggese C."/>
            <person name="Calvi B.R."/>
            <person name="Bernardo de Carvalho A."/>
            <person name="Caspi A."/>
            <person name="Castrezana S."/>
            <person name="Celniker S.E."/>
            <person name="Chang J.L."/>
            <person name="Chapple C."/>
            <person name="Chatterji S."/>
            <person name="Chinwalla A."/>
            <person name="Civetta A."/>
            <person name="Clifton S.W."/>
            <person name="Comeron J.M."/>
            <person name="Costello J.C."/>
            <person name="Coyne J.A."/>
            <person name="Daub J."/>
            <person name="David R.G."/>
            <person name="Delcher A.L."/>
            <person name="Delehaunty K."/>
            <person name="Do C.B."/>
            <person name="Ebling H."/>
            <person name="Edwards K."/>
            <person name="Eickbush T."/>
            <person name="Evans J.D."/>
            <person name="Filipski A."/>
            <person name="Findeiss S."/>
            <person name="Freyhult E."/>
            <person name="Fulton L."/>
            <person name="Fulton R."/>
            <person name="Garcia A.C."/>
            <person name="Gardiner A."/>
            <person name="Garfield D.A."/>
            <person name="Garvin B.E."/>
            <person name="Gibson G."/>
            <person name="Gilbert D."/>
            <person name="Gnerre S."/>
            <person name="Godfrey J."/>
            <person name="Good R."/>
            <person name="Gotea V."/>
            <person name="Gravely B."/>
            <person name="Greenberg A.J."/>
            <person name="Griffiths-Jones S."/>
            <person name="Gross S."/>
            <person name="Guigo R."/>
            <person name="Gustafson E.A."/>
            <person name="Haerty W."/>
            <person name="Hahn M.W."/>
            <person name="Halligan D.L."/>
            <person name="Halpern A.L."/>
            <person name="Halter G.M."/>
            <person name="Han M.V."/>
            <person name="Heger A."/>
            <person name="Hillier L."/>
            <person name="Hinrichs A.S."/>
            <person name="Holmes I."/>
            <person name="Hoskins R.A."/>
            <person name="Hubisz M.J."/>
            <person name="Hultmark D."/>
            <person name="Huntley M.A."/>
            <person name="Jaffe D.B."/>
            <person name="Jagadeeshan S."/>
            <person name="Jeck W.R."/>
            <person name="Johnson J."/>
            <person name="Jones C.D."/>
            <person name="Jordan W.C."/>
            <person name="Karpen G.H."/>
            <person name="Kataoka E."/>
            <person name="Keightley P.D."/>
            <person name="Kheradpour P."/>
            <person name="Kirkness E.F."/>
            <person name="Koerich L.B."/>
            <person name="Kristiansen K."/>
            <person name="Kudrna D."/>
            <person name="Kulathinal R.J."/>
            <person name="Kumar S."/>
            <person name="Kwok R."/>
            <person name="Lander E."/>
            <person name="Langley C.H."/>
            <person name="Lapoint R."/>
            <person name="Lazzaro B.P."/>
            <person name="Lee S.J."/>
            <person name="Levesque L."/>
            <person name="Li R."/>
            <person name="Lin C.F."/>
            <person name="Lin M.F."/>
            <person name="Lindblad-Toh K."/>
            <person name="Llopart A."/>
            <person name="Long M."/>
            <person name="Low L."/>
            <person name="Lozovsky E."/>
            <person name="Lu J."/>
            <person name="Luo M."/>
            <person name="Machado C.A."/>
            <person name="Makalowski W."/>
            <person name="Marzo M."/>
            <person name="Matsuda M."/>
            <person name="Matzkin L."/>
            <person name="McAllister B."/>
            <person name="McBride C.S."/>
            <person name="McKernan B."/>
            <person name="McKernan K."/>
            <person name="Mendez-Lago M."/>
            <person name="Minx P."/>
            <person name="Mollenhauer M.U."/>
            <person name="Montooth K."/>
            <person name="Mount S.M."/>
            <person name="Mu X."/>
            <person name="Myers E."/>
            <person name="Negre B."/>
            <person name="Newfeld S."/>
            <person name="Nielsen R."/>
            <person name="Noor M.A."/>
            <person name="O'Grady P."/>
            <person name="Pachter L."/>
            <person name="Papaceit M."/>
            <person name="Parisi M.J."/>
            <person name="Parisi M."/>
            <person name="Parts L."/>
            <person name="Pedersen J.S."/>
            <person name="Pesole G."/>
            <person name="Phillippy A.M."/>
            <person name="Ponting C.P."/>
            <person name="Pop M."/>
            <person name="Porcelli D."/>
            <person name="Powell J.R."/>
            <person name="Prohaska S."/>
            <person name="Pruitt K."/>
            <person name="Puig M."/>
            <person name="Quesneville H."/>
            <person name="Ram K.R."/>
            <person name="Rand D."/>
            <person name="Rasmussen M.D."/>
            <person name="Reed L.K."/>
            <person name="Reenan R."/>
            <person name="Reily A."/>
            <person name="Remington K.A."/>
            <person name="Rieger T.T."/>
            <person name="Ritchie M.G."/>
            <person name="Robin C."/>
            <person name="Rogers Y.H."/>
            <person name="Rohde C."/>
            <person name="Rozas J."/>
            <person name="Rubenfield M.J."/>
            <person name="Ruiz A."/>
            <person name="Russo S."/>
            <person name="Salzberg S.L."/>
            <person name="Sanchez-Gracia A."/>
            <person name="Saranga D.J."/>
            <person name="Sato H."/>
            <person name="Schaeffer S.W."/>
            <person name="Schatz M.C."/>
            <person name="Schlenke T."/>
            <person name="Schwartz R."/>
            <person name="Segarra C."/>
            <person name="Singh R.S."/>
            <person name="Sirot L."/>
            <person name="Sirota M."/>
            <person name="Sisneros N.B."/>
            <person name="Smith C.D."/>
            <person name="Smith T.F."/>
            <person name="Spieth J."/>
            <person name="Stage D.E."/>
            <person name="Stark A."/>
            <person name="Stephan W."/>
            <person name="Strausberg R.L."/>
            <person name="Strempel S."/>
            <person name="Sturgill D."/>
            <person name="Sutton G."/>
            <person name="Sutton G.G."/>
            <person name="Tao W."/>
            <person name="Teichmann S."/>
            <person name="Tobari Y.N."/>
            <person name="Tomimura Y."/>
            <person name="Tsolas J.M."/>
            <person name="Valente V.L."/>
            <person name="Venter E."/>
            <person name="Venter J.C."/>
            <person name="Vicario S."/>
            <person name="Vieira F.G."/>
            <person name="Vilella A.J."/>
            <person name="Villasante A."/>
            <person name="Walenz B."/>
            <person name="Wang J."/>
            <person name="Wasserman M."/>
            <person name="Watts T."/>
            <person name="Wilson D."/>
            <person name="Wilson R.K."/>
            <person name="Wing R.A."/>
            <person name="Wolfner M.F."/>
            <person name="Wong A."/>
            <person name="Wong G.K."/>
            <person name="Wu C.I."/>
            <person name="Wu G."/>
            <person name="Yamamoto D."/>
            <person name="Yang H.P."/>
            <person name="Yang S.P."/>
            <person name="Yorke J.A."/>
            <person name="Yoshida K."/>
            <person name="Zdobnov E."/>
            <person name="Zhang P."/>
            <person name="Zhang Y."/>
            <person name="Zimin A.V."/>
            <person name="Baldwin J."/>
            <person name="Abdouelleil A."/>
            <person name="Abdulkadir J."/>
            <person name="Abebe A."/>
            <person name="Abera B."/>
            <person name="Abreu J."/>
            <person name="Acer S.C."/>
            <person name="Aftuck L."/>
            <person name="Alexander A."/>
            <person name="An P."/>
            <person name="Anderson E."/>
            <person name="Anderson S."/>
            <person name="Arachi H."/>
            <person name="Azer M."/>
            <person name="Bachantsang P."/>
            <person name="Barry A."/>
            <person name="Bayul T."/>
            <person name="Berlin A."/>
            <person name="Bessette D."/>
            <person name="Bloom T."/>
            <person name="Blye J."/>
            <person name="Boguslavskiy L."/>
            <person name="Bonnet C."/>
            <person name="Boukhgalter B."/>
            <person name="Bourzgui I."/>
            <person name="Brown A."/>
            <person name="Cahill P."/>
            <person name="Channer S."/>
            <person name="Cheshatsang Y."/>
            <person name="Chuda L."/>
            <person name="Citroen M."/>
            <person name="Collymore A."/>
            <person name="Cooke P."/>
            <person name="Costello M."/>
            <person name="D'Aco K."/>
            <person name="Daza R."/>
            <person name="De Haan G."/>
            <person name="DeGray S."/>
            <person name="DeMaso C."/>
            <person name="Dhargay N."/>
            <person name="Dooley K."/>
            <person name="Dooley E."/>
            <person name="Doricent M."/>
            <person name="Dorje P."/>
            <person name="Dorjee K."/>
            <person name="Dupes A."/>
            <person name="Elong R."/>
            <person name="Falk J."/>
            <person name="Farina A."/>
            <person name="Faro S."/>
            <person name="Ferguson D."/>
            <person name="Fisher S."/>
            <person name="Foley C.D."/>
            <person name="Franke A."/>
            <person name="Friedrich D."/>
            <person name="Gadbois L."/>
            <person name="Gearin G."/>
            <person name="Gearin C.R."/>
            <person name="Giannoukos G."/>
            <person name="Goode T."/>
            <person name="Graham J."/>
            <person name="Grandbois E."/>
            <person name="Grewal S."/>
            <person name="Gyaltsen K."/>
            <person name="Hafez N."/>
            <person name="Hagos B."/>
            <person name="Hall J."/>
            <person name="Henson C."/>
            <person name="Hollinger A."/>
            <person name="Honan T."/>
            <person name="Huard M.D."/>
            <person name="Hughes L."/>
            <person name="Hurhula B."/>
            <person name="Husby M.E."/>
            <person name="Kamat A."/>
            <person name="Kanga B."/>
            <person name="Kashin S."/>
            <person name="Khazanovich D."/>
            <person name="Kisner P."/>
            <person name="Lance K."/>
            <person name="Lara M."/>
            <person name="Lee W."/>
            <person name="Lennon N."/>
            <person name="Letendre F."/>
            <person name="LeVine R."/>
            <person name="Lipovsky A."/>
            <person name="Liu X."/>
            <person name="Liu J."/>
            <person name="Liu S."/>
            <person name="Lokyitsang T."/>
            <person name="Lokyitsang Y."/>
            <person name="Lubonja R."/>
            <person name="Lui A."/>
            <person name="MacDonald P."/>
            <person name="Magnisalis V."/>
            <person name="Maru K."/>
            <person name="Matthews C."/>
            <person name="McCusker W."/>
            <person name="McDonough S."/>
            <person name="Mehta T."/>
            <person name="Meldrim J."/>
            <person name="Meneus L."/>
            <person name="Mihai O."/>
            <person name="Mihalev A."/>
            <person name="Mihova T."/>
            <person name="Mittelman R."/>
            <person name="Mlenga V."/>
            <person name="Montmayeur A."/>
            <person name="Mulrain L."/>
            <person name="Navidi A."/>
            <person name="Naylor J."/>
            <person name="Negash T."/>
            <person name="Nguyen T."/>
            <person name="Nguyen N."/>
            <person name="Nicol R."/>
            <person name="Norbu C."/>
            <person name="Norbu N."/>
            <person name="Novod N."/>
            <person name="O'Neill B."/>
            <person name="Osman S."/>
            <person name="Markiewicz E."/>
            <person name="Oyono O.L."/>
            <person name="Patti C."/>
            <person name="Phunkhang P."/>
            <person name="Pierre F."/>
            <person name="Priest M."/>
            <person name="Raghuraman S."/>
            <person name="Rege F."/>
            <person name="Reyes R."/>
            <person name="Rise C."/>
            <person name="Rogov P."/>
            <person name="Ross K."/>
            <person name="Ryan E."/>
            <person name="Settipalli S."/>
            <person name="Shea T."/>
            <person name="Sherpa N."/>
            <person name="Shi L."/>
            <person name="Shih D."/>
            <person name="Sparrow T."/>
            <person name="Spaulding J."/>
            <person name="Stalker J."/>
            <person name="Stange-Thomann N."/>
            <person name="Stavropoulos S."/>
            <person name="Stone C."/>
            <person name="Strader C."/>
            <person name="Tesfaye S."/>
            <person name="Thomson T."/>
            <person name="Thoulutsang Y."/>
            <person name="Thoulutsang D."/>
            <person name="Topham K."/>
            <person name="Topping I."/>
            <person name="Tsamla T."/>
            <person name="Vassiliev H."/>
            <person name="Vo A."/>
            <person name="Wangchuk T."/>
            <person name="Wangdi T."/>
            <person name="Weiand M."/>
            <person name="Wilkinson J."/>
            <person name="Wilson A."/>
            <person name="Yadav S."/>
            <person name="Young G."/>
            <person name="Yu Q."/>
            <person name="Zembek L."/>
            <person name="Zhong D."/>
            <person name="Zimmer A."/>
            <person name="Zwirko Z."/>
            <person name="Jaffe D.B."/>
            <person name="Alvarez P."/>
            <person name="Brockman W."/>
            <person name="Butler J."/>
            <person name="Chin C."/>
            <person name="Gnerre S."/>
            <person name="Grabherr M."/>
            <person name="Kleber M."/>
            <person name="Mauceli E."/>
            <person name="MacCallum I."/>
        </authorList>
    </citation>
    <scope>NUCLEOTIDE SEQUENCE [LARGE SCALE GENOMIC DNA]</scope>
    <source>
        <strain evidence="12">Tucson 14030-0811.24</strain>
    </source>
</reference>
<dbReference type="OMA" id="FTLGTYM"/>
<keyword evidence="3 10" id="KW-0716">Sensory transduction</keyword>
<dbReference type="GO" id="GO:0007165">
    <property type="term" value="P:signal transduction"/>
    <property type="evidence" value="ECO:0007669"/>
    <property type="project" value="UniProtKB-KW"/>
</dbReference>
<protein>
    <recommendedName>
        <fullName evidence="10">Odorant receptor</fullName>
    </recommendedName>
</protein>
<feature type="transmembrane region" description="Helical" evidence="10">
    <location>
        <begin position="94"/>
        <end position="112"/>
    </location>
</feature>
<dbReference type="GO" id="GO:0005886">
    <property type="term" value="C:plasma membrane"/>
    <property type="evidence" value="ECO:0007669"/>
    <property type="project" value="UniProtKB-SubCell"/>
</dbReference>
<accession>B4MYB7</accession>
<evidence type="ECO:0000256" key="8">
    <source>
        <dbReference type="ARBA" id="ARBA00023170"/>
    </source>
</evidence>
<proteinExistence type="inferred from homology"/>
<keyword evidence="4 10" id="KW-0812">Transmembrane</keyword>
<feature type="transmembrane region" description="Helical" evidence="10">
    <location>
        <begin position="62"/>
        <end position="82"/>
    </location>
</feature>
<keyword evidence="5 10" id="KW-0552">Olfaction</keyword>
<dbReference type="STRING" id="7260.B4MYB7"/>
<dbReference type="FunCoup" id="B4MYB7">
    <property type="interactions" value="7"/>
</dbReference>
<dbReference type="Pfam" id="PF02949">
    <property type="entry name" value="7tm_6"/>
    <property type="match status" value="1"/>
</dbReference>
<dbReference type="InParanoid" id="B4MYB7"/>
<dbReference type="HOGENOM" id="CLU_055891_1_0_1"/>
<keyword evidence="9 10" id="KW-0807">Transducer</keyword>
<dbReference type="Proteomes" id="UP000007798">
    <property type="component" value="Unassembled WGS sequence"/>
</dbReference>
<feature type="transmembrane region" description="Helical" evidence="10">
    <location>
        <begin position="153"/>
        <end position="174"/>
    </location>
</feature>
<evidence type="ECO:0000256" key="2">
    <source>
        <dbReference type="ARBA" id="ARBA00022475"/>
    </source>
</evidence>
<dbReference type="GO" id="GO:0170020">
    <property type="term" value="F:ionotropic olfactory receptor activity"/>
    <property type="evidence" value="ECO:0007669"/>
    <property type="project" value="EnsemblMetazoa"/>
</dbReference>
<organism evidence="11 12">
    <name type="scientific">Drosophila willistoni</name>
    <name type="common">Fruit fly</name>
    <dbReference type="NCBI Taxonomy" id="7260"/>
    <lineage>
        <taxon>Eukaryota</taxon>
        <taxon>Metazoa</taxon>
        <taxon>Ecdysozoa</taxon>
        <taxon>Arthropoda</taxon>
        <taxon>Hexapoda</taxon>
        <taxon>Insecta</taxon>
        <taxon>Pterygota</taxon>
        <taxon>Neoptera</taxon>
        <taxon>Endopterygota</taxon>
        <taxon>Diptera</taxon>
        <taxon>Brachycera</taxon>
        <taxon>Muscomorpha</taxon>
        <taxon>Ephydroidea</taxon>
        <taxon>Drosophilidae</taxon>
        <taxon>Drosophila</taxon>
        <taxon>Sophophora</taxon>
    </lineage>
</organism>
<dbReference type="eggNOG" id="ENOG502SSXX">
    <property type="taxonomic scope" value="Eukaryota"/>
</dbReference>
<evidence type="ECO:0000313" key="12">
    <source>
        <dbReference type="Proteomes" id="UP000007798"/>
    </source>
</evidence>
<dbReference type="OrthoDB" id="6604226at2759"/>
<keyword evidence="12" id="KW-1185">Reference proteome</keyword>
<dbReference type="PANTHER" id="PTHR21137:SF35">
    <property type="entry name" value="ODORANT RECEPTOR 19A-RELATED"/>
    <property type="match status" value="1"/>
</dbReference>
<dbReference type="GO" id="GO:0005549">
    <property type="term" value="F:odorant binding"/>
    <property type="evidence" value="ECO:0007669"/>
    <property type="project" value="InterPro"/>
</dbReference>
<gene>
    <name evidence="11" type="primary">Dwil\GK22104</name>
    <name evidence="11" type="ORF">Dwil_GK22104</name>
</gene>
<evidence type="ECO:0000256" key="9">
    <source>
        <dbReference type="ARBA" id="ARBA00023224"/>
    </source>
</evidence>
<keyword evidence="6 10" id="KW-1133">Transmembrane helix</keyword>
<comment type="subcellular location">
    <subcellularLocation>
        <location evidence="1 10">Cell membrane</location>
        <topology evidence="1 10">Multi-pass membrane protein</topology>
    </subcellularLocation>
</comment>